<keyword evidence="2" id="KW-0223">Dioxygenase</keyword>
<name>A0ABQ0GVH4_9HYPH</name>
<dbReference type="Pfam" id="PF00903">
    <property type="entry name" value="Glyoxalase"/>
    <property type="match status" value="1"/>
</dbReference>
<accession>A0ABQ0GVH4</accession>
<dbReference type="EMBL" id="BAAFZP010000001">
    <property type="protein sequence ID" value="GAB1580672.1"/>
    <property type="molecule type" value="Genomic_DNA"/>
</dbReference>
<organism evidence="2 3">
    <name type="scientific">Phyllobacterium phragmitis</name>
    <dbReference type="NCBI Taxonomy" id="2670329"/>
    <lineage>
        <taxon>Bacteria</taxon>
        <taxon>Pseudomonadati</taxon>
        <taxon>Pseudomonadota</taxon>
        <taxon>Alphaproteobacteria</taxon>
        <taxon>Hyphomicrobiales</taxon>
        <taxon>Phyllobacteriaceae</taxon>
        <taxon>Phyllobacterium</taxon>
    </lineage>
</organism>
<dbReference type="PROSITE" id="PS51819">
    <property type="entry name" value="VOC"/>
    <property type="match status" value="1"/>
</dbReference>
<protein>
    <submittedName>
        <fullName evidence="2">Glyoxalase/bleomycin resistance/extradiol dioxygenase family protein</fullName>
    </submittedName>
</protein>
<keyword evidence="3" id="KW-1185">Reference proteome</keyword>
<comment type="caution">
    <text evidence="2">The sequence shown here is derived from an EMBL/GenBank/DDBJ whole genome shotgun (WGS) entry which is preliminary data.</text>
</comment>
<dbReference type="PANTHER" id="PTHR21366:SF22">
    <property type="entry name" value="VOC DOMAIN-CONTAINING PROTEIN"/>
    <property type="match status" value="1"/>
</dbReference>
<sequence>MPETLNHGTEGGSVVKLQPAAVLESALYVTDLPRAVAFYRDVLGLEPTGHADHRAAFFRCGAGVVILFDADETIKPAVPGRLPVPAHGTKGPGHLCFRASRAEIAEWKAHLQANGVEIESEFDWPNGARSIYFRDPSGNSLEFAEPKLWNME</sequence>
<evidence type="ECO:0000313" key="2">
    <source>
        <dbReference type="EMBL" id="GAB1580672.1"/>
    </source>
</evidence>
<feature type="domain" description="VOC" evidence="1">
    <location>
        <begin position="21"/>
        <end position="146"/>
    </location>
</feature>
<dbReference type="InterPro" id="IPR050383">
    <property type="entry name" value="GlyoxalaseI/FosfomycinResist"/>
</dbReference>
<gene>
    <name evidence="2" type="ORF">PPNSA23_06150</name>
</gene>
<dbReference type="InterPro" id="IPR004360">
    <property type="entry name" value="Glyas_Fos-R_dOase_dom"/>
</dbReference>
<evidence type="ECO:0000259" key="1">
    <source>
        <dbReference type="PROSITE" id="PS51819"/>
    </source>
</evidence>
<dbReference type="InterPro" id="IPR037523">
    <property type="entry name" value="VOC_core"/>
</dbReference>
<dbReference type="Gene3D" id="3.10.180.10">
    <property type="entry name" value="2,3-Dihydroxybiphenyl 1,2-Dioxygenase, domain 1"/>
    <property type="match status" value="1"/>
</dbReference>
<evidence type="ECO:0000313" key="3">
    <source>
        <dbReference type="Proteomes" id="UP001628091"/>
    </source>
</evidence>
<dbReference type="SUPFAM" id="SSF54593">
    <property type="entry name" value="Glyoxalase/Bleomycin resistance protein/Dihydroxybiphenyl dioxygenase"/>
    <property type="match status" value="1"/>
</dbReference>
<dbReference type="GO" id="GO:0051213">
    <property type="term" value="F:dioxygenase activity"/>
    <property type="evidence" value="ECO:0007669"/>
    <property type="project" value="UniProtKB-KW"/>
</dbReference>
<dbReference type="InterPro" id="IPR029068">
    <property type="entry name" value="Glyas_Bleomycin-R_OHBP_Dase"/>
</dbReference>
<dbReference type="PANTHER" id="PTHR21366">
    <property type="entry name" value="GLYOXALASE FAMILY PROTEIN"/>
    <property type="match status" value="1"/>
</dbReference>
<reference evidence="2 3" key="1">
    <citation type="submission" date="2024-10" db="EMBL/GenBank/DDBJ databases">
        <title>Isolation, draft genome sequencing and identification of Phyllobacterium sp. NSA23, isolated from leaf soil.</title>
        <authorList>
            <person name="Akita H."/>
        </authorList>
    </citation>
    <scope>NUCLEOTIDE SEQUENCE [LARGE SCALE GENOMIC DNA]</scope>
    <source>
        <strain evidence="2 3">NSA23</strain>
    </source>
</reference>
<keyword evidence="2" id="KW-0560">Oxidoreductase</keyword>
<dbReference type="Proteomes" id="UP001628091">
    <property type="component" value="Unassembled WGS sequence"/>
</dbReference>
<proteinExistence type="predicted"/>